<gene>
    <name evidence="2" type="ORF">Pla163_15850</name>
</gene>
<dbReference type="OrthoDB" id="253619at2"/>
<feature type="transmembrane region" description="Helical" evidence="1">
    <location>
        <begin position="42"/>
        <end position="62"/>
    </location>
</feature>
<reference evidence="2 3" key="1">
    <citation type="submission" date="2019-02" db="EMBL/GenBank/DDBJ databases">
        <title>Deep-cultivation of Planctomycetes and their phenomic and genomic characterization uncovers novel biology.</title>
        <authorList>
            <person name="Wiegand S."/>
            <person name="Jogler M."/>
            <person name="Boedeker C."/>
            <person name="Pinto D."/>
            <person name="Vollmers J."/>
            <person name="Rivas-Marin E."/>
            <person name="Kohn T."/>
            <person name="Peeters S.H."/>
            <person name="Heuer A."/>
            <person name="Rast P."/>
            <person name="Oberbeckmann S."/>
            <person name="Bunk B."/>
            <person name="Jeske O."/>
            <person name="Meyerdierks A."/>
            <person name="Storesund J.E."/>
            <person name="Kallscheuer N."/>
            <person name="Luecker S."/>
            <person name="Lage O.M."/>
            <person name="Pohl T."/>
            <person name="Merkel B.J."/>
            <person name="Hornburger P."/>
            <person name="Mueller R.-W."/>
            <person name="Bruemmer F."/>
            <person name="Labrenz M."/>
            <person name="Spormann A.M."/>
            <person name="Op den Camp H."/>
            <person name="Overmann J."/>
            <person name="Amann R."/>
            <person name="Jetten M.S.M."/>
            <person name="Mascher T."/>
            <person name="Medema M.H."/>
            <person name="Devos D.P."/>
            <person name="Kaster A.-K."/>
            <person name="Ovreas L."/>
            <person name="Rohde M."/>
            <person name="Galperin M.Y."/>
            <person name="Jogler C."/>
        </authorList>
    </citation>
    <scope>NUCLEOTIDE SEQUENCE [LARGE SCALE GENOMIC DNA]</scope>
    <source>
        <strain evidence="2 3">Pla163</strain>
    </source>
</reference>
<protein>
    <recommendedName>
        <fullName evidence="4">Prepilin-type N-terminal cleavage/methylation domain-containing protein</fullName>
    </recommendedName>
</protein>
<dbReference type="EMBL" id="CP036290">
    <property type="protein sequence ID" value="QDU84475.1"/>
    <property type="molecule type" value="Genomic_DNA"/>
</dbReference>
<sequence length="264" mass="28954">MKRTNDALAHSGPANAGNVRAANDAALRWPFGRRRCGPRSGFTVLELSISSLVLLLFTGTIVETLGSMRSGALNARVEDRAQEYARRAIDSIVDDLSYSGLISAGGRSYPLLFDDGAIDPDYDTYDLIAHDPALENSKAGRDDFGVNREIVMLHPADVDGDGVPDIADIVDGQLVWDDAQPISYTLETDLSGDNVLIRRQGNTSERIVARGVERVRFLNSQDTGFQIPLDAVRVELHLMLFDDNGHAYRYRAETTVRMRNGAST</sequence>
<evidence type="ECO:0000256" key="1">
    <source>
        <dbReference type="SAM" id="Phobius"/>
    </source>
</evidence>
<dbReference type="AlphaFoldDB" id="A0A518CZ59"/>
<dbReference type="Proteomes" id="UP000319342">
    <property type="component" value="Chromosome"/>
</dbReference>
<keyword evidence="1" id="KW-0812">Transmembrane</keyword>
<keyword evidence="1" id="KW-0472">Membrane</keyword>
<evidence type="ECO:0000313" key="3">
    <source>
        <dbReference type="Proteomes" id="UP000319342"/>
    </source>
</evidence>
<evidence type="ECO:0000313" key="2">
    <source>
        <dbReference type="EMBL" id="QDU84475.1"/>
    </source>
</evidence>
<organism evidence="2 3">
    <name type="scientific">Rohdeia mirabilis</name>
    <dbReference type="NCBI Taxonomy" id="2528008"/>
    <lineage>
        <taxon>Bacteria</taxon>
        <taxon>Pseudomonadati</taxon>
        <taxon>Planctomycetota</taxon>
        <taxon>Planctomycetia</taxon>
        <taxon>Planctomycetia incertae sedis</taxon>
        <taxon>Rohdeia</taxon>
    </lineage>
</organism>
<dbReference type="RefSeq" id="WP_145186087.1">
    <property type="nucleotide sequence ID" value="NZ_CP036290.1"/>
</dbReference>
<keyword evidence="3" id="KW-1185">Reference proteome</keyword>
<proteinExistence type="predicted"/>
<keyword evidence="1" id="KW-1133">Transmembrane helix</keyword>
<accession>A0A518CZ59</accession>
<name>A0A518CZ59_9BACT</name>
<evidence type="ECO:0008006" key="4">
    <source>
        <dbReference type="Google" id="ProtNLM"/>
    </source>
</evidence>